<evidence type="ECO:0000256" key="1">
    <source>
        <dbReference type="SAM" id="MobiDB-lite"/>
    </source>
</evidence>
<gene>
    <name evidence="2" type="ORF">DPMN_097572</name>
</gene>
<evidence type="ECO:0000313" key="2">
    <source>
        <dbReference type="EMBL" id="KAH3855012.1"/>
    </source>
</evidence>
<dbReference type="EMBL" id="JAIWYP010000003">
    <property type="protein sequence ID" value="KAH3855012.1"/>
    <property type="molecule type" value="Genomic_DNA"/>
</dbReference>
<comment type="caution">
    <text evidence="2">The sequence shown here is derived from an EMBL/GenBank/DDBJ whole genome shotgun (WGS) entry which is preliminary data.</text>
</comment>
<feature type="region of interest" description="Disordered" evidence="1">
    <location>
        <begin position="1"/>
        <end position="27"/>
    </location>
</feature>
<reference evidence="2" key="2">
    <citation type="submission" date="2020-11" db="EMBL/GenBank/DDBJ databases">
        <authorList>
            <person name="McCartney M.A."/>
            <person name="Auch B."/>
            <person name="Kono T."/>
            <person name="Mallez S."/>
            <person name="Becker A."/>
            <person name="Gohl D.M."/>
            <person name="Silverstein K.A.T."/>
            <person name="Koren S."/>
            <person name="Bechman K.B."/>
            <person name="Herman A."/>
            <person name="Abrahante J.E."/>
            <person name="Garbe J."/>
        </authorList>
    </citation>
    <scope>NUCLEOTIDE SEQUENCE</scope>
    <source>
        <strain evidence="2">Duluth1</strain>
        <tissue evidence="2">Whole animal</tissue>
    </source>
</reference>
<feature type="compositionally biased region" description="Polar residues" evidence="1">
    <location>
        <begin position="15"/>
        <end position="27"/>
    </location>
</feature>
<protein>
    <submittedName>
        <fullName evidence="2">Uncharacterized protein</fullName>
    </submittedName>
</protein>
<dbReference type="AlphaFoldDB" id="A0A9D4LD52"/>
<keyword evidence="3" id="KW-1185">Reference proteome</keyword>
<evidence type="ECO:0000313" key="3">
    <source>
        <dbReference type="Proteomes" id="UP000828390"/>
    </source>
</evidence>
<name>A0A9D4LD52_DREPO</name>
<dbReference type="Proteomes" id="UP000828390">
    <property type="component" value="Unassembled WGS sequence"/>
</dbReference>
<organism evidence="2 3">
    <name type="scientific">Dreissena polymorpha</name>
    <name type="common">Zebra mussel</name>
    <name type="synonym">Mytilus polymorpha</name>
    <dbReference type="NCBI Taxonomy" id="45954"/>
    <lineage>
        <taxon>Eukaryota</taxon>
        <taxon>Metazoa</taxon>
        <taxon>Spiralia</taxon>
        <taxon>Lophotrochozoa</taxon>
        <taxon>Mollusca</taxon>
        <taxon>Bivalvia</taxon>
        <taxon>Autobranchia</taxon>
        <taxon>Heteroconchia</taxon>
        <taxon>Euheterodonta</taxon>
        <taxon>Imparidentia</taxon>
        <taxon>Neoheterodontei</taxon>
        <taxon>Myida</taxon>
        <taxon>Dreissenoidea</taxon>
        <taxon>Dreissenidae</taxon>
        <taxon>Dreissena</taxon>
    </lineage>
</organism>
<reference evidence="2" key="1">
    <citation type="journal article" date="2019" name="bioRxiv">
        <title>The Genome of the Zebra Mussel, Dreissena polymorpha: A Resource for Invasive Species Research.</title>
        <authorList>
            <person name="McCartney M.A."/>
            <person name="Auch B."/>
            <person name="Kono T."/>
            <person name="Mallez S."/>
            <person name="Zhang Y."/>
            <person name="Obille A."/>
            <person name="Becker A."/>
            <person name="Abrahante J.E."/>
            <person name="Garbe J."/>
            <person name="Badalamenti J.P."/>
            <person name="Herman A."/>
            <person name="Mangelson H."/>
            <person name="Liachko I."/>
            <person name="Sullivan S."/>
            <person name="Sone E.D."/>
            <person name="Koren S."/>
            <person name="Silverstein K.A.T."/>
            <person name="Beckman K.B."/>
            <person name="Gohl D.M."/>
        </authorList>
    </citation>
    <scope>NUCLEOTIDE SEQUENCE</scope>
    <source>
        <strain evidence="2">Duluth1</strain>
        <tissue evidence="2">Whole animal</tissue>
    </source>
</reference>
<accession>A0A9D4LD52</accession>
<feature type="compositionally biased region" description="Acidic residues" evidence="1">
    <location>
        <begin position="60"/>
        <end position="70"/>
    </location>
</feature>
<sequence length="70" mass="7853">MMNDHPPNQPPDNKGTATLQSQTGYQSETVYVKHDDKLYPCNAEKQIGCDGNDVSKIDDPDALEEEEEEE</sequence>
<proteinExistence type="predicted"/>
<feature type="region of interest" description="Disordered" evidence="1">
    <location>
        <begin position="43"/>
        <end position="70"/>
    </location>
</feature>